<feature type="domain" description="Acyl-ACP thioesterase-like C-terminal" evidence="1">
    <location>
        <begin position="3"/>
        <end position="64"/>
    </location>
</feature>
<dbReference type="Proteomes" id="UP001168575">
    <property type="component" value="Unassembled WGS sequence"/>
</dbReference>
<gene>
    <name evidence="2" type="ORF">Q3982_07645</name>
</gene>
<proteinExistence type="predicted"/>
<comment type="caution">
    <text evidence="2">The sequence shown here is derived from an EMBL/GenBank/DDBJ whole genome shotgun (WGS) entry which is preliminary data.</text>
</comment>
<organism evidence="2 3">
    <name type="scientific">Phoenicibacter congonensis</name>
    <dbReference type="NCBI Taxonomy" id="1944646"/>
    <lineage>
        <taxon>Bacteria</taxon>
        <taxon>Bacillati</taxon>
        <taxon>Actinomycetota</taxon>
        <taxon>Coriobacteriia</taxon>
        <taxon>Eggerthellales</taxon>
        <taxon>Eggerthellaceae</taxon>
        <taxon>Phoenicibacter</taxon>
    </lineage>
</organism>
<accession>A0AA43RIU5</accession>
<keyword evidence="3" id="KW-1185">Reference proteome</keyword>
<reference evidence="2" key="1">
    <citation type="submission" date="2023-07" db="EMBL/GenBank/DDBJ databases">
        <title>Between Cages and Wild: Unraveling the Impact of Captivity on Animal Microbiomes and Antimicrobial Resistance.</title>
        <authorList>
            <person name="Schmartz G.P."/>
            <person name="Rehner J."/>
            <person name="Schuff M.J."/>
            <person name="Becker S.L."/>
            <person name="Kravczyk M."/>
            <person name="Gurevich A."/>
            <person name="Francke R."/>
            <person name="Mueller R."/>
            <person name="Keller V."/>
            <person name="Keller A."/>
        </authorList>
    </citation>
    <scope>NUCLEOTIDE SEQUENCE</scope>
    <source>
        <strain evidence="2">S12M_St_49</strain>
    </source>
</reference>
<protein>
    <submittedName>
        <fullName evidence="2">Thioesterase</fullName>
    </submittedName>
</protein>
<evidence type="ECO:0000313" key="3">
    <source>
        <dbReference type="Proteomes" id="UP001168575"/>
    </source>
</evidence>
<name>A0AA43RIU5_9ACTN</name>
<feature type="non-terminal residue" evidence="2">
    <location>
        <position position="1"/>
    </location>
</feature>
<dbReference type="Gene3D" id="3.10.129.10">
    <property type="entry name" value="Hotdog Thioesterase"/>
    <property type="match status" value="1"/>
</dbReference>
<evidence type="ECO:0000259" key="1">
    <source>
        <dbReference type="Pfam" id="PF20791"/>
    </source>
</evidence>
<dbReference type="InterPro" id="IPR029069">
    <property type="entry name" value="HotDog_dom_sf"/>
</dbReference>
<dbReference type="InterPro" id="IPR049427">
    <property type="entry name" value="Acyl-ACP_TE_C"/>
</dbReference>
<dbReference type="SUPFAM" id="SSF54637">
    <property type="entry name" value="Thioesterase/thiol ester dehydrase-isomerase"/>
    <property type="match status" value="1"/>
</dbReference>
<sequence>DADEVYTFTVRTSSIDIGRHMNNVAYVRAFLDCFTADEAAQLPIGTMEVRYITACMEGEELRMCKKAIDGGWLLGARRSDGKYAAVASVLLK</sequence>
<dbReference type="Pfam" id="PF20791">
    <property type="entry name" value="Acyl-ACP_TE_C"/>
    <property type="match status" value="1"/>
</dbReference>
<dbReference type="AlphaFoldDB" id="A0AA43RIU5"/>
<dbReference type="EMBL" id="JAUMVS010000204">
    <property type="protein sequence ID" value="MDO4842530.1"/>
    <property type="molecule type" value="Genomic_DNA"/>
</dbReference>
<evidence type="ECO:0000313" key="2">
    <source>
        <dbReference type="EMBL" id="MDO4842530.1"/>
    </source>
</evidence>